<dbReference type="GO" id="GO:0016020">
    <property type="term" value="C:membrane"/>
    <property type="evidence" value="ECO:0007669"/>
    <property type="project" value="UniProtKB-SubCell"/>
</dbReference>
<reference evidence="11" key="1">
    <citation type="submission" date="2020-11" db="EMBL/GenBank/DDBJ databases">
        <authorList>
            <consortium name="DOE Joint Genome Institute"/>
            <person name="Ahrendt S."/>
            <person name="Riley R."/>
            <person name="Andreopoulos W."/>
            <person name="Labutti K."/>
            <person name="Pangilinan J."/>
            <person name="Ruiz-Duenas F.J."/>
            <person name="Barrasa J.M."/>
            <person name="Sanchez-Garcia M."/>
            <person name="Camarero S."/>
            <person name="Miyauchi S."/>
            <person name="Serrano A."/>
            <person name="Linde D."/>
            <person name="Babiker R."/>
            <person name="Drula E."/>
            <person name="Ayuso-Fernandez I."/>
            <person name="Pacheco R."/>
            <person name="Padilla G."/>
            <person name="Ferreira P."/>
            <person name="Barriuso J."/>
            <person name="Kellner H."/>
            <person name="Castanera R."/>
            <person name="Alfaro M."/>
            <person name="Ramirez L."/>
            <person name="Pisabarro A.G."/>
            <person name="Kuo A."/>
            <person name="Tritt A."/>
            <person name="Lipzen A."/>
            <person name="He G."/>
            <person name="Yan M."/>
            <person name="Ng V."/>
            <person name="Cullen D."/>
            <person name="Martin F."/>
            <person name="Rosso M.-N."/>
            <person name="Henrissat B."/>
            <person name="Hibbett D."/>
            <person name="Martinez A.T."/>
            <person name="Grigoriev I.V."/>
        </authorList>
    </citation>
    <scope>NUCLEOTIDE SEQUENCE</scope>
    <source>
        <strain evidence="11">MF-IS2</strain>
    </source>
</reference>
<name>A0A9P5X641_9AGAR</name>
<gene>
    <name evidence="11" type="ORF">P691DRAFT_737046</name>
</gene>
<evidence type="ECO:0000256" key="7">
    <source>
        <dbReference type="ARBA" id="ARBA00023136"/>
    </source>
</evidence>
<dbReference type="PANTHER" id="PTHR31595">
    <property type="entry name" value="LONG-CHAIN-ALCOHOL O-FATTY-ACYLTRANSFERASE 3-RELATED"/>
    <property type="match status" value="1"/>
</dbReference>
<evidence type="ECO:0000259" key="10">
    <source>
        <dbReference type="Pfam" id="PF13813"/>
    </source>
</evidence>
<feature type="transmembrane region" description="Helical" evidence="9">
    <location>
        <begin position="318"/>
        <end position="340"/>
    </location>
</feature>
<comment type="pathway">
    <text evidence="2">Secondary metabolite biosynthesis.</text>
</comment>
<protein>
    <recommendedName>
        <fullName evidence="10">Wax synthase domain-containing protein</fullName>
    </recommendedName>
</protein>
<evidence type="ECO:0000256" key="2">
    <source>
        <dbReference type="ARBA" id="ARBA00005179"/>
    </source>
</evidence>
<sequence>MKDRSPYSPLLHFLTQFLVFLTLILPASFPTTLRRLFFLPIAAIVYHIAFRSSSGDITTDVGIGPAVISQGIIALDFVLLHDPRKHLRRKPAGGNLESEGTEGDRRLADDGGPGITIRQRVDWALALLVNPRGYGWSFEPAPGVLPVRPSVEITRTRFLLGQLGKVLLCATIEVAAYILNDANPIMHLKTGIWRSDINLAWKIIAILGIAAAGYARVNMLYCLSAVATVAIGVSKPQAWPDLFGSIWEAWSVNAFWSRVWHQLIRRPLISITNTILPPTWGARGGVYDIFRLFALYFVSGVIHAAGEYMMLNAFSFESLLFFALQPIAIIFEKTVLLRLFGNPKSPNNLERILGFLYVLMWFTWTGPLFLDPMIRGGMFEDEKGTLGHTVVHSVLPRFGLDLRHQ</sequence>
<evidence type="ECO:0000256" key="8">
    <source>
        <dbReference type="SAM" id="MobiDB-lite"/>
    </source>
</evidence>
<feature type="transmembrane region" description="Helical" evidence="9">
    <location>
        <begin position="199"/>
        <end position="217"/>
    </location>
</feature>
<dbReference type="GO" id="GO:0008374">
    <property type="term" value="F:O-acyltransferase activity"/>
    <property type="evidence" value="ECO:0007669"/>
    <property type="project" value="InterPro"/>
</dbReference>
<comment type="subcellular location">
    <subcellularLocation>
        <location evidence="1">Membrane</location>
        <topology evidence="1">Multi-pass membrane protein</topology>
    </subcellularLocation>
</comment>
<keyword evidence="6 9" id="KW-1133">Transmembrane helix</keyword>
<dbReference type="InterPro" id="IPR044851">
    <property type="entry name" value="Wax_synthase"/>
</dbReference>
<evidence type="ECO:0000313" key="11">
    <source>
        <dbReference type="EMBL" id="KAF9444042.1"/>
    </source>
</evidence>
<feature type="region of interest" description="Disordered" evidence="8">
    <location>
        <begin position="90"/>
        <end position="111"/>
    </location>
</feature>
<feature type="transmembrane region" description="Helical" evidence="9">
    <location>
        <begin position="352"/>
        <end position="370"/>
    </location>
</feature>
<evidence type="ECO:0000256" key="9">
    <source>
        <dbReference type="SAM" id="Phobius"/>
    </source>
</evidence>
<keyword evidence="7 9" id="KW-0472">Membrane</keyword>
<dbReference type="GO" id="GO:0006629">
    <property type="term" value="P:lipid metabolic process"/>
    <property type="evidence" value="ECO:0007669"/>
    <property type="project" value="InterPro"/>
</dbReference>
<dbReference type="EMBL" id="MU151411">
    <property type="protein sequence ID" value="KAF9444042.1"/>
    <property type="molecule type" value="Genomic_DNA"/>
</dbReference>
<evidence type="ECO:0000256" key="3">
    <source>
        <dbReference type="ARBA" id="ARBA00007282"/>
    </source>
</evidence>
<evidence type="ECO:0000313" key="12">
    <source>
        <dbReference type="Proteomes" id="UP000807342"/>
    </source>
</evidence>
<dbReference type="AlphaFoldDB" id="A0A9P5X641"/>
<feature type="transmembrane region" description="Helical" evidence="9">
    <location>
        <begin position="158"/>
        <end position="179"/>
    </location>
</feature>
<dbReference type="InterPro" id="IPR032805">
    <property type="entry name" value="Wax_synthase_dom"/>
</dbReference>
<feature type="transmembrane region" description="Helical" evidence="9">
    <location>
        <begin position="32"/>
        <end position="50"/>
    </location>
</feature>
<feature type="transmembrane region" description="Helical" evidence="9">
    <location>
        <begin position="289"/>
        <end position="306"/>
    </location>
</feature>
<dbReference type="Proteomes" id="UP000807342">
    <property type="component" value="Unassembled WGS sequence"/>
</dbReference>
<feature type="transmembrane region" description="Helical" evidence="9">
    <location>
        <begin position="6"/>
        <end position="25"/>
    </location>
</feature>
<evidence type="ECO:0000256" key="5">
    <source>
        <dbReference type="ARBA" id="ARBA00022692"/>
    </source>
</evidence>
<evidence type="ECO:0000256" key="4">
    <source>
        <dbReference type="ARBA" id="ARBA00022679"/>
    </source>
</evidence>
<keyword evidence="12" id="KW-1185">Reference proteome</keyword>
<dbReference type="PANTHER" id="PTHR31595:SF57">
    <property type="entry name" value="OS04G0481900 PROTEIN"/>
    <property type="match status" value="1"/>
</dbReference>
<evidence type="ECO:0000256" key="1">
    <source>
        <dbReference type="ARBA" id="ARBA00004141"/>
    </source>
</evidence>
<accession>A0A9P5X641</accession>
<proteinExistence type="inferred from homology"/>
<organism evidence="11 12">
    <name type="scientific">Macrolepiota fuliginosa MF-IS2</name>
    <dbReference type="NCBI Taxonomy" id="1400762"/>
    <lineage>
        <taxon>Eukaryota</taxon>
        <taxon>Fungi</taxon>
        <taxon>Dikarya</taxon>
        <taxon>Basidiomycota</taxon>
        <taxon>Agaricomycotina</taxon>
        <taxon>Agaricomycetes</taxon>
        <taxon>Agaricomycetidae</taxon>
        <taxon>Agaricales</taxon>
        <taxon>Agaricineae</taxon>
        <taxon>Agaricaceae</taxon>
        <taxon>Macrolepiota</taxon>
    </lineage>
</organism>
<dbReference type="Pfam" id="PF13813">
    <property type="entry name" value="MBOAT_2"/>
    <property type="match status" value="1"/>
</dbReference>
<feature type="domain" description="Wax synthase" evidence="10">
    <location>
        <begin position="239"/>
        <end position="323"/>
    </location>
</feature>
<comment type="caution">
    <text evidence="11">The sequence shown here is derived from an EMBL/GenBank/DDBJ whole genome shotgun (WGS) entry which is preliminary data.</text>
</comment>
<dbReference type="OrthoDB" id="1077582at2759"/>
<feature type="transmembrane region" description="Helical" evidence="9">
    <location>
        <begin position="62"/>
        <end position="80"/>
    </location>
</feature>
<evidence type="ECO:0000256" key="6">
    <source>
        <dbReference type="ARBA" id="ARBA00022989"/>
    </source>
</evidence>
<comment type="similarity">
    <text evidence="3">Belongs to the wax synthase family.</text>
</comment>
<keyword evidence="5 9" id="KW-0812">Transmembrane</keyword>
<keyword evidence="4" id="KW-0808">Transferase</keyword>